<protein>
    <submittedName>
        <fullName evidence="3">Short-chain dehydrogenase</fullName>
    </submittedName>
</protein>
<dbReference type="PRINTS" id="PR00080">
    <property type="entry name" value="SDRFAMILY"/>
</dbReference>
<dbReference type="Proteomes" id="UP000649955">
    <property type="component" value="Unassembled WGS sequence"/>
</dbReference>
<dbReference type="InterPro" id="IPR002347">
    <property type="entry name" value="SDR_fam"/>
</dbReference>
<sequence>MHSPVRNARDDFDAQLSHSRGTLETMGFLDGRAVVITGAGRGLGRAFARHAAASGAAVVVNDVDAEPAGETVAAIVADGGTAVASVGSVADPDYARALISLCGKEFGSLDGLVNNAAVGYHAAPWEDDDAGRARALVETNVLGPLHCGTAAAKVMCARGRGVIVNVTSGSMVGQRRAAAYSASKGAVASMTYSWAGDLAEHGVRVNAVSPIAWTRLMAADPNGNRDAPPPERVAPLVTYLLSDLSAGVTGQVLRLADGHLHAVRQPAIIRPVLHRETWTVEEIAAAVDGELVLESPPRERWTL</sequence>
<evidence type="ECO:0000313" key="4">
    <source>
        <dbReference type="Proteomes" id="UP000649955"/>
    </source>
</evidence>
<dbReference type="Pfam" id="PF00106">
    <property type="entry name" value="adh_short"/>
    <property type="match status" value="1"/>
</dbReference>
<evidence type="ECO:0000256" key="1">
    <source>
        <dbReference type="ARBA" id="ARBA00006484"/>
    </source>
</evidence>
<dbReference type="CDD" id="cd05233">
    <property type="entry name" value="SDR_c"/>
    <property type="match status" value="1"/>
</dbReference>
<dbReference type="EMBL" id="BNAW01000001">
    <property type="protein sequence ID" value="GHF90528.1"/>
    <property type="molecule type" value="Genomic_DNA"/>
</dbReference>
<comment type="similarity">
    <text evidence="1 2">Belongs to the short-chain dehydrogenases/reductases (SDR) family.</text>
</comment>
<evidence type="ECO:0000313" key="3">
    <source>
        <dbReference type="EMBL" id="GHF90528.1"/>
    </source>
</evidence>
<dbReference type="PRINTS" id="PR00081">
    <property type="entry name" value="GDHRDH"/>
</dbReference>
<gene>
    <name evidence="3" type="ORF">GCM10017567_00600</name>
</gene>
<dbReference type="SUPFAM" id="SSF51735">
    <property type="entry name" value="NAD(P)-binding Rossmann-fold domains"/>
    <property type="match status" value="1"/>
</dbReference>
<name>A0ABQ3JYR8_9PSEU</name>
<proteinExistence type="inferred from homology"/>
<comment type="caution">
    <text evidence="3">The sequence shown here is derived from an EMBL/GenBank/DDBJ whole genome shotgun (WGS) entry which is preliminary data.</text>
</comment>
<dbReference type="Gene3D" id="3.40.50.720">
    <property type="entry name" value="NAD(P)-binding Rossmann-like Domain"/>
    <property type="match status" value="1"/>
</dbReference>
<reference evidence="4" key="1">
    <citation type="journal article" date="2019" name="Int. J. Syst. Evol. Microbiol.">
        <title>The Global Catalogue of Microorganisms (GCM) 10K type strain sequencing project: providing services to taxonomists for standard genome sequencing and annotation.</title>
        <authorList>
            <consortium name="The Broad Institute Genomics Platform"/>
            <consortium name="The Broad Institute Genome Sequencing Center for Infectious Disease"/>
            <person name="Wu L."/>
            <person name="Ma J."/>
        </authorList>
    </citation>
    <scope>NUCLEOTIDE SEQUENCE [LARGE SCALE GENOMIC DNA]</scope>
    <source>
        <strain evidence="4">CGMCC 4.7680</strain>
    </source>
</reference>
<dbReference type="PANTHER" id="PTHR42760:SF40">
    <property type="entry name" value="3-OXOACYL-[ACYL-CARRIER-PROTEIN] REDUCTASE, CHLOROPLASTIC"/>
    <property type="match status" value="1"/>
</dbReference>
<dbReference type="InterPro" id="IPR036291">
    <property type="entry name" value="NAD(P)-bd_dom_sf"/>
</dbReference>
<dbReference type="PANTHER" id="PTHR42760">
    <property type="entry name" value="SHORT-CHAIN DEHYDROGENASES/REDUCTASES FAMILY MEMBER"/>
    <property type="match status" value="1"/>
</dbReference>
<organism evidence="3 4">
    <name type="scientific">Amycolatopsis bullii</name>
    <dbReference type="NCBI Taxonomy" id="941987"/>
    <lineage>
        <taxon>Bacteria</taxon>
        <taxon>Bacillati</taxon>
        <taxon>Actinomycetota</taxon>
        <taxon>Actinomycetes</taxon>
        <taxon>Pseudonocardiales</taxon>
        <taxon>Pseudonocardiaceae</taxon>
        <taxon>Amycolatopsis</taxon>
    </lineage>
</organism>
<keyword evidence="4" id="KW-1185">Reference proteome</keyword>
<accession>A0ABQ3JYR8</accession>
<evidence type="ECO:0000256" key="2">
    <source>
        <dbReference type="RuleBase" id="RU000363"/>
    </source>
</evidence>